<organism evidence="2">
    <name type="scientific">Arundo donax</name>
    <name type="common">Giant reed</name>
    <name type="synonym">Donax arundinaceus</name>
    <dbReference type="NCBI Taxonomy" id="35708"/>
    <lineage>
        <taxon>Eukaryota</taxon>
        <taxon>Viridiplantae</taxon>
        <taxon>Streptophyta</taxon>
        <taxon>Embryophyta</taxon>
        <taxon>Tracheophyta</taxon>
        <taxon>Spermatophyta</taxon>
        <taxon>Magnoliopsida</taxon>
        <taxon>Liliopsida</taxon>
        <taxon>Poales</taxon>
        <taxon>Poaceae</taxon>
        <taxon>PACMAD clade</taxon>
        <taxon>Arundinoideae</taxon>
        <taxon>Arundineae</taxon>
        <taxon>Arundo</taxon>
    </lineage>
</organism>
<evidence type="ECO:0000313" key="2">
    <source>
        <dbReference type="EMBL" id="JAD97751.1"/>
    </source>
</evidence>
<feature type="region of interest" description="Disordered" evidence="1">
    <location>
        <begin position="1"/>
        <end position="25"/>
    </location>
</feature>
<dbReference type="EMBL" id="GBRH01200144">
    <property type="protein sequence ID" value="JAD97751.1"/>
    <property type="molecule type" value="Transcribed_RNA"/>
</dbReference>
<protein>
    <submittedName>
        <fullName evidence="2">Uncharacterized protein</fullName>
    </submittedName>
</protein>
<sequence>MHCGSMLVSTEQERPVLVGNNAHAV</sequence>
<reference evidence="2" key="1">
    <citation type="submission" date="2014-09" db="EMBL/GenBank/DDBJ databases">
        <authorList>
            <person name="Magalhaes I.L.F."/>
            <person name="Oliveira U."/>
            <person name="Santos F.R."/>
            <person name="Vidigal T.H.D.A."/>
            <person name="Brescovit A.D."/>
            <person name="Santos A.J."/>
        </authorList>
    </citation>
    <scope>NUCLEOTIDE SEQUENCE</scope>
    <source>
        <tissue evidence="2">Shoot tissue taken approximately 20 cm above the soil surface</tissue>
    </source>
</reference>
<name>A0A0A9ECH2_ARUDO</name>
<reference evidence="2" key="2">
    <citation type="journal article" date="2015" name="Data Brief">
        <title>Shoot transcriptome of the giant reed, Arundo donax.</title>
        <authorList>
            <person name="Barrero R.A."/>
            <person name="Guerrero F.D."/>
            <person name="Moolhuijzen P."/>
            <person name="Goolsby J.A."/>
            <person name="Tidwell J."/>
            <person name="Bellgard S.E."/>
            <person name="Bellgard M.I."/>
        </authorList>
    </citation>
    <scope>NUCLEOTIDE SEQUENCE</scope>
    <source>
        <tissue evidence="2">Shoot tissue taken approximately 20 cm above the soil surface</tissue>
    </source>
</reference>
<accession>A0A0A9ECH2</accession>
<evidence type="ECO:0000256" key="1">
    <source>
        <dbReference type="SAM" id="MobiDB-lite"/>
    </source>
</evidence>
<dbReference type="AlphaFoldDB" id="A0A0A9ECH2"/>
<proteinExistence type="predicted"/>